<name>A0A3T0E9K3_9PROT</name>
<dbReference type="KEGG" id="gak:X907_1593"/>
<dbReference type="PANTHER" id="PTHR30536:SF5">
    <property type="entry name" value="ALTRONATE DEHYDRATASE"/>
    <property type="match status" value="1"/>
</dbReference>
<dbReference type="Pfam" id="PF04295">
    <property type="entry name" value="GD_AH_second"/>
    <property type="match status" value="1"/>
</dbReference>
<dbReference type="InterPro" id="IPR007392">
    <property type="entry name" value="GD_AH_second"/>
</dbReference>
<dbReference type="Gene3D" id="2.30.130.110">
    <property type="match status" value="1"/>
</dbReference>
<organism evidence="4 5">
    <name type="scientific">Glycocaulis alkaliphilus</name>
    <dbReference type="NCBI Taxonomy" id="1434191"/>
    <lineage>
        <taxon>Bacteria</taxon>
        <taxon>Pseudomonadati</taxon>
        <taxon>Pseudomonadota</taxon>
        <taxon>Alphaproteobacteria</taxon>
        <taxon>Maricaulales</taxon>
        <taxon>Maricaulaceae</taxon>
        <taxon>Glycocaulis</taxon>
    </lineage>
</organism>
<keyword evidence="5" id="KW-1185">Reference proteome</keyword>
<evidence type="ECO:0000259" key="3">
    <source>
        <dbReference type="SMART" id="SM00858"/>
    </source>
</evidence>
<dbReference type="Pfam" id="PF08666">
    <property type="entry name" value="SAF"/>
    <property type="match status" value="1"/>
</dbReference>
<proteinExistence type="inferred from homology"/>
<dbReference type="InterPro" id="IPR044144">
    <property type="entry name" value="SAF_UxaA/GarD"/>
</dbReference>
<evidence type="ECO:0000313" key="4">
    <source>
        <dbReference type="EMBL" id="AZU04125.1"/>
    </source>
</evidence>
<dbReference type="PANTHER" id="PTHR30536">
    <property type="entry name" value="ALTRONATE/GALACTARATE DEHYDRATASE"/>
    <property type="match status" value="1"/>
</dbReference>
<keyword evidence="4" id="KW-0378">Hydrolase</keyword>
<feature type="domain" description="SAF" evidence="3">
    <location>
        <begin position="37"/>
        <end position="108"/>
    </location>
</feature>
<reference evidence="4 5" key="1">
    <citation type="submission" date="2016-12" db="EMBL/GenBank/DDBJ databases">
        <title>The genome of dimorphic prosthecate Glycocaulis alkaliphilus 6b-8t, isolated from crude oil dictates its adaptability in petroleum environments.</title>
        <authorList>
            <person name="Wu X.-L."/>
            <person name="Geng S."/>
        </authorList>
    </citation>
    <scope>NUCLEOTIDE SEQUENCE [LARGE SCALE GENOMIC DNA]</scope>
    <source>
        <strain evidence="4 5">6B-8</strain>
    </source>
</reference>
<dbReference type="GO" id="GO:0016787">
    <property type="term" value="F:hydrolase activity"/>
    <property type="evidence" value="ECO:0007669"/>
    <property type="project" value="UniProtKB-KW"/>
</dbReference>
<comment type="similarity">
    <text evidence="1">Belongs to the UxaA family.</text>
</comment>
<dbReference type="InterPro" id="IPR048332">
    <property type="entry name" value="GD_AH_C"/>
</dbReference>
<dbReference type="Proteomes" id="UP000286954">
    <property type="component" value="Chromosome"/>
</dbReference>
<dbReference type="CDD" id="cd11613">
    <property type="entry name" value="SAF_AH_GD"/>
    <property type="match status" value="1"/>
</dbReference>
<protein>
    <submittedName>
        <fullName evidence="4">Altronate hydrolase</fullName>
    </submittedName>
</protein>
<dbReference type="SMART" id="SM00858">
    <property type="entry name" value="SAF"/>
    <property type="match status" value="1"/>
</dbReference>
<dbReference type="InterPro" id="IPR052172">
    <property type="entry name" value="UxaA_altronate/galactarate_dh"/>
</dbReference>
<gene>
    <name evidence="4" type="ORF">X907_1593</name>
</gene>
<dbReference type="InterPro" id="IPR013974">
    <property type="entry name" value="SAF"/>
</dbReference>
<dbReference type="EMBL" id="CP018911">
    <property type="protein sequence ID" value="AZU04125.1"/>
    <property type="molecule type" value="Genomic_DNA"/>
</dbReference>
<sequence length="522" mass="54691">MTSADTGFHIAAMQEAAQFTKADGRAALDAFRVTGVDSVAVALRDLNEGESVSIDGQVFMLAGPAGRGHKLAVKAIKAGEPVLRYGWPIGLARRDIAPGDTVHTHNLATALTPDTSLAYTPLAEVILPGSRPLPRTFEGYHRPDGRVGIRNEIWVIATVGCVARTAQRIAAEAAARHHGEVDGVHAITHPFGCSQLGADLADTRAILAALASHPNAGGVLVVGLGCESNQMDSLLAAAPGLDPARLRTLKAQAAGDEQEEGLALIAQLVQAARHDIRTPQPVSTLTLGVKCGGSDGFSGLTANPLAGRMTDMITGAGGTSIITEIPEIFGAEQLLLNRAADRTVFEAGVRVVERFKRYFTENHQPVHENPSPGNIAGGITTLEEKSLGAVQKAGRASLTEVIDYGQRATRPGLTLLEAPGNDAVSSTALAAAGAHIILFTTGRGTPLGFPVPTIKMASNSDLAARKAHWIDFDAGTIMDGEAMEAASNRLLDLVLNTASGARTCNERNDEREIAIWKRGVTL</sequence>
<dbReference type="GO" id="GO:0016829">
    <property type="term" value="F:lyase activity"/>
    <property type="evidence" value="ECO:0007669"/>
    <property type="project" value="UniProtKB-KW"/>
</dbReference>
<dbReference type="GO" id="GO:0019698">
    <property type="term" value="P:D-galacturonate catabolic process"/>
    <property type="evidence" value="ECO:0007669"/>
    <property type="project" value="TreeGrafter"/>
</dbReference>
<evidence type="ECO:0000256" key="2">
    <source>
        <dbReference type="ARBA" id="ARBA00023239"/>
    </source>
</evidence>
<dbReference type="Pfam" id="PF20629">
    <property type="entry name" value="GD_AH_C"/>
    <property type="match status" value="1"/>
</dbReference>
<accession>A0A3T0E9K3</accession>
<evidence type="ECO:0000313" key="5">
    <source>
        <dbReference type="Proteomes" id="UP000286954"/>
    </source>
</evidence>
<evidence type="ECO:0000256" key="1">
    <source>
        <dbReference type="ARBA" id="ARBA00010986"/>
    </source>
</evidence>
<dbReference type="AlphaFoldDB" id="A0A3T0E9K3"/>
<keyword evidence="2" id="KW-0456">Lyase</keyword>